<evidence type="ECO:0000256" key="1">
    <source>
        <dbReference type="ARBA" id="ARBA00023015"/>
    </source>
</evidence>
<dbReference type="GO" id="GO:0000981">
    <property type="term" value="F:DNA-binding transcription factor activity, RNA polymerase II-specific"/>
    <property type="evidence" value="ECO:0007669"/>
    <property type="project" value="TreeGrafter"/>
</dbReference>
<dbReference type="PANTHER" id="PTHR11267:SF181">
    <property type="entry name" value="OPTOMOTOR-BLIND PROTEIN"/>
    <property type="match status" value="1"/>
</dbReference>
<accession>A0AAE1AU49</accession>
<dbReference type="InterPro" id="IPR036960">
    <property type="entry name" value="T-box_sf"/>
</dbReference>
<dbReference type="EMBL" id="JAWDGP010001166">
    <property type="protein sequence ID" value="KAK3793908.1"/>
    <property type="molecule type" value="Genomic_DNA"/>
</dbReference>
<dbReference type="AlphaFoldDB" id="A0AAE1AU49"/>
<evidence type="ECO:0000256" key="4">
    <source>
        <dbReference type="ARBA" id="ARBA00023242"/>
    </source>
</evidence>
<dbReference type="InterPro" id="IPR008967">
    <property type="entry name" value="p53-like_TF_DNA-bd_sf"/>
</dbReference>
<feature type="domain" description="T-box" evidence="7">
    <location>
        <begin position="116"/>
        <end position="139"/>
    </location>
</feature>
<feature type="region of interest" description="Disordered" evidence="6">
    <location>
        <begin position="136"/>
        <end position="193"/>
    </location>
</feature>
<keyword evidence="9" id="KW-1185">Reference proteome</keyword>
<keyword evidence="4 5" id="KW-0539">Nucleus</keyword>
<dbReference type="SUPFAM" id="SSF49417">
    <property type="entry name" value="p53-like transcription factors"/>
    <property type="match status" value="1"/>
</dbReference>
<evidence type="ECO:0000313" key="9">
    <source>
        <dbReference type="Proteomes" id="UP001283361"/>
    </source>
</evidence>
<dbReference type="Pfam" id="PF00907">
    <property type="entry name" value="T-box"/>
    <property type="match status" value="1"/>
</dbReference>
<feature type="region of interest" description="Disordered" evidence="6">
    <location>
        <begin position="1"/>
        <end position="27"/>
    </location>
</feature>
<gene>
    <name evidence="8" type="ORF">RRG08_033484</name>
</gene>
<keyword evidence="3" id="KW-0804">Transcription</keyword>
<dbReference type="GO" id="GO:0045893">
    <property type="term" value="P:positive regulation of DNA-templated transcription"/>
    <property type="evidence" value="ECO:0007669"/>
    <property type="project" value="InterPro"/>
</dbReference>
<reference evidence="8" key="1">
    <citation type="journal article" date="2023" name="G3 (Bethesda)">
        <title>A reference genome for the long-term kleptoplast-retaining sea slug Elysia crispata morphotype clarki.</title>
        <authorList>
            <person name="Eastman K.E."/>
            <person name="Pendleton A.L."/>
            <person name="Shaikh M.A."/>
            <person name="Suttiyut T."/>
            <person name="Ogas R."/>
            <person name="Tomko P."/>
            <person name="Gavelis G."/>
            <person name="Widhalm J.R."/>
            <person name="Wisecaver J.H."/>
        </authorList>
    </citation>
    <scope>NUCLEOTIDE SEQUENCE</scope>
    <source>
        <strain evidence="8">ECLA1</strain>
    </source>
</reference>
<dbReference type="Proteomes" id="UP001283361">
    <property type="component" value="Unassembled WGS sequence"/>
</dbReference>
<sequence>MHHSSYYTPGQGNTGVSHFASSPHTGSQASMYEEDLLTQRARAFPLSHGLMPTPQFSPFAFSMHHDPMSLAVGQNQQFGGYHHHLGSSSASTDHKRCLTGGQSNSDAVDKNIKVTLDNRDLWGKFHSLGTEMIITKTGRPGRGRIGSLSGEGLISQPGGRDHGLPPELGTRDWTLSGVGTGRGGHMNEKWAGS</sequence>
<evidence type="ECO:0000256" key="6">
    <source>
        <dbReference type="SAM" id="MobiDB-lite"/>
    </source>
</evidence>
<evidence type="ECO:0000256" key="2">
    <source>
        <dbReference type="ARBA" id="ARBA00023125"/>
    </source>
</evidence>
<protein>
    <recommendedName>
        <fullName evidence="7">T-box domain-containing protein</fullName>
    </recommendedName>
</protein>
<proteinExistence type="predicted"/>
<evidence type="ECO:0000313" key="8">
    <source>
        <dbReference type="EMBL" id="KAK3793908.1"/>
    </source>
</evidence>
<dbReference type="GO" id="GO:0005634">
    <property type="term" value="C:nucleus"/>
    <property type="evidence" value="ECO:0007669"/>
    <property type="project" value="UniProtKB-SubCell"/>
</dbReference>
<organism evidence="8 9">
    <name type="scientific">Elysia crispata</name>
    <name type="common">lettuce slug</name>
    <dbReference type="NCBI Taxonomy" id="231223"/>
    <lineage>
        <taxon>Eukaryota</taxon>
        <taxon>Metazoa</taxon>
        <taxon>Spiralia</taxon>
        <taxon>Lophotrochozoa</taxon>
        <taxon>Mollusca</taxon>
        <taxon>Gastropoda</taxon>
        <taxon>Heterobranchia</taxon>
        <taxon>Euthyneura</taxon>
        <taxon>Panpulmonata</taxon>
        <taxon>Sacoglossa</taxon>
        <taxon>Placobranchoidea</taxon>
        <taxon>Plakobranchidae</taxon>
        <taxon>Elysia</taxon>
    </lineage>
</organism>
<dbReference type="InterPro" id="IPR046360">
    <property type="entry name" value="T-box_DNA-bd"/>
</dbReference>
<dbReference type="PROSITE" id="PS50252">
    <property type="entry name" value="TBOX_3"/>
    <property type="match status" value="1"/>
</dbReference>
<evidence type="ECO:0000256" key="3">
    <source>
        <dbReference type="ARBA" id="ARBA00023163"/>
    </source>
</evidence>
<dbReference type="GO" id="GO:0000785">
    <property type="term" value="C:chromatin"/>
    <property type="evidence" value="ECO:0007669"/>
    <property type="project" value="TreeGrafter"/>
</dbReference>
<dbReference type="PANTHER" id="PTHR11267">
    <property type="entry name" value="T-BOX PROTEIN-RELATED"/>
    <property type="match status" value="1"/>
</dbReference>
<keyword evidence="1" id="KW-0805">Transcription regulation</keyword>
<dbReference type="GO" id="GO:0001708">
    <property type="term" value="P:cell fate specification"/>
    <property type="evidence" value="ECO:0007669"/>
    <property type="project" value="TreeGrafter"/>
</dbReference>
<name>A0AAE1AU49_9GAST</name>
<dbReference type="GO" id="GO:0000978">
    <property type="term" value="F:RNA polymerase II cis-regulatory region sequence-specific DNA binding"/>
    <property type="evidence" value="ECO:0007669"/>
    <property type="project" value="InterPro"/>
</dbReference>
<keyword evidence="2 5" id="KW-0238">DNA-binding</keyword>
<evidence type="ECO:0000259" key="7">
    <source>
        <dbReference type="PROSITE" id="PS50252"/>
    </source>
</evidence>
<comment type="caution">
    <text evidence="8">The sequence shown here is derived from an EMBL/GenBank/DDBJ whole genome shotgun (WGS) entry which is preliminary data.</text>
</comment>
<dbReference type="InterPro" id="IPR001699">
    <property type="entry name" value="TF_T-box"/>
</dbReference>
<evidence type="ECO:0000256" key="5">
    <source>
        <dbReference type="PROSITE-ProRule" id="PRU00201"/>
    </source>
</evidence>
<dbReference type="Gene3D" id="2.60.40.820">
    <property type="entry name" value="Transcription factor, T-box"/>
    <property type="match status" value="1"/>
</dbReference>
<comment type="caution">
    <text evidence="5">Lacks conserved residue(s) required for the propagation of feature annotation.</text>
</comment>
<comment type="subcellular location">
    <subcellularLocation>
        <location evidence="5">Nucleus</location>
    </subcellularLocation>
</comment>